<dbReference type="SMART" id="SM00860">
    <property type="entry name" value="SMI1_KNR4"/>
    <property type="match status" value="1"/>
</dbReference>
<feature type="compositionally biased region" description="Basic residues" evidence="2">
    <location>
        <begin position="426"/>
        <end position="436"/>
    </location>
</feature>
<gene>
    <name evidence="4" type="ORF">GMOD_00009032</name>
</gene>
<dbReference type="PANTHER" id="PTHR47432:SF1">
    <property type="entry name" value="CELL WALL ASSEMBLY REGULATOR SMI1"/>
    <property type="match status" value="1"/>
</dbReference>
<evidence type="ECO:0000313" key="5">
    <source>
        <dbReference type="Proteomes" id="UP000265663"/>
    </source>
</evidence>
<organism evidence="4 5">
    <name type="scientific">Pyrenophora seminiperda CCB06</name>
    <dbReference type="NCBI Taxonomy" id="1302712"/>
    <lineage>
        <taxon>Eukaryota</taxon>
        <taxon>Fungi</taxon>
        <taxon>Dikarya</taxon>
        <taxon>Ascomycota</taxon>
        <taxon>Pezizomycotina</taxon>
        <taxon>Dothideomycetes</taxon>
        <taxon>Pleosporomycetidae</taxon>
        <taxon>Pleosporales</taxon>
        <taxon>Pleosporineae</taxon>
        <taxon>Pleosporaceae</taxon>
        <taxon>Pyrenophora</taxon>
    </lineage>
</organism>
<name>A0A3M7MFK3_9PLEO</name>
<dbReference type="SUPFAM" id="SSF160631">
    <property type="entry name" value="SMI1/KNR4-like"/>
    <property type="match status" value="1"/>
</dbReference>
<dbReference type="Gene3D" id="3.40.1580.10">
    <property type="entry name" value="SMI1/KNR4-like"/>
    <property type="match status" value="1"/>
</dbReference>
<dbReference type="Proteomes" id="UP000265663">
    <property type="component" value="Unassembled WGS sequence"/>
</dbReference>
<proteinExistence type="inferred from homology"/>
<dbReference type="Pfam" id="PF09346">
    <property type="entry name" value="SMI1_KNR4"/>
    <property type="match status" value="1"/>
</dbReference>
<feature type="region of interest" description="Disordered" evidence="2">
    <location>
        <begin position="1"/>
        <end position="23"/>
    </location>
</feature>
<dbReference type="OrthoDB" id="2305498at2759"/>
<dbReference type="EMBL" id="KE747839">
    <property type="protein sequence ID" value="RMZ73222.1"/>
    <property type="molecule type" value="Genomic_DNA"/>
</dbReference>
<feature type="domain" description="Knr4/Smi1-like" evidence="3">
    <location>
        <begin position="202"/>
        <end position="381"/>
    </location>
</feature>
<keyword evidence="5" id="KW-1185">Reference proteome</keyword>
<dbReference type="InterPro" id="IPR051873">
    <property type="entry name" value="KNR4/SMI1_regulator"/>
</dbReference>
<dbReference type="InterPro" id="IPR018958">
    <property type="entry name" value="Knr4/Smi1-like_dom"/>
</dbReference>
<evidence type="ECO:0000256" key="2">
    <source>
        <dbReference type="SAM" id="MobiDB-lite"/>
    </source>
</evidence>
<protein>
    <submittedName>
        <fullName evidence="4">13-beta-glucan biosynthesis</fullName>
    </submittedName>
</protein>
<feature type="compositionally biased region" description="Basic and acidic residues" evidence="2">
    <location>
        <begin position="544"/>
        <end position="557"/>
    </location>
</feature>
<evidence type="ECO:0000313" key="4">
    <source>
        <dbReference type="EMBL" id="RMZ73222.1"/>
    </source>
</evidence>
<dbReference type="PANTHER" id="PTHR47432">
    <property type="entry name" value="CELL WALL ASSEMBLY REGULATOR SMI1"/>
    <property type="match status" value="1"/>
</dbReference>
<dbReference type="InterPro" id="IPR037883">
    <property type="entry name" value="Knr4/Smi1-like_sf"/>
</dbReference>
<dbReference type="AlphaFoldDB" id="A0A3M7MFK3"/>
<feature type="region of interest" description="Disordered" evidence="2">
    <location>
        <begin position="115"/>
        <end position="145"/>
    </location>
</feature>
<evidence type="ECO:0000256" key="1">
    <source>
        <dbReference type="ARBA" id="ARBA00005303"/>
    </source>
</evidence>
<dbReference type="PIRSF" id="PIRSF017023">
    <property type="entry name" value="KNR4"/>
    <property type="match status" value="1"/>
</dbReference>
<dbReference type="GO" id="GO:0070880">
    <property type="term" value="P:fungal-type cell wall beta-glucan biosynthetic process"/>
    <property type="evidence" value="ECO:0007669"/>
    <property type="project" value="TreeGrafter"/>
</dbReference>
<dbReference type="GO" id="GO:0043332">
    <property type="term" value="C:mating projection tip"/>
    <property type="evidence" value="ECO:0007669"/>
    <property type="project" value="TreeGrafter"/>
</dbReference>
<feature type="compositionally biased region" description="Low complexity" evidence="2">
    <location>
        <begin position="123"/>
        <end position="142"/>
    </location>
</feature>
<evidence type="ECO:0000259" key="3">
    <source>
        <dbReference type="SMART" id="SM00860"/>
    </source>
</evidence>
<comment type="similarity">
    <text evidence="1">Belongs to the KNR4/SMI1 family.</text>
</comment>
<dbReference type="InterPro" id="IPR009203">
    <property type="entry name" value="Knr4/Smi1"/>
</dbReference>
<feature type="compositionally biased region" description="Polar residues" evidence="2">
    <location>
        <begin position="524"/>
        <end position="535"/>
    </location>
</feature>
<sequence>MALVGAQCDADTSETGPRLDERRGDQAAKMAMSASSTCIGVRLDPLGPRGPKPARTWLTVRQNHVVLEGLLAHNDFVRPTRLARLPSRHAALTSITASGAESRTDLHSPYQHDELATSNGFIGSPRGPMSPSSPYSPGMRGSLSRQTTLDSDAFDKGANGQIQMQDFNEGLPPPPPVSHSWRRIDRWVEDHYQELFDNMCEGCTSNDVNELEHELDATLPMDIRESLQVHDGQERGGLPTGVIFGLMLLDCEEIVMEWRNWRKVAEEYLTTKVDYRTPQIPVKAFAGSSSTAPPVAQVQSTGNPLWRQDLLARQDSQPPNSVQKAYAHPAWIPLARDWGGNYLATDLAPGPNGTWGQIIIFGRDYDCKYVVARSWGALLAMVADDFASKDVHMDEETGELKLLAFKRQNVEPPYLEVLRWRCDQKHGRRPQNKKRPNSGLRVNPNAPGMVVPSSTASSPYHSPVMTPEDRGRTPHRLSKPPKGVSPRGKLSSPLARVAEENTQPARVEPNLDSKAATPAENLISVDNTPRPSNELPTPRVSIGSDKENKDAKSERASLKSPVTAKEAEELKTVEI</sequence>
<feature type="compositionally biased region" description="Basic and acidic residues" evidence="2">
    <location>
        <begin position="565"/>
        <end position="575"/>
    </location>
</feature>
<feature type="region of interest" description="Disordered" evidence="2">
    <location>
        <begin position="425"/>
        <end position="575"/>
    </location>
</feature>
<accession>A0A3M7MFK3</accession>
<reference evidence="4 5" key="1">
    <citation type="journal article" date="2014" name="PLoS ONE">
        <title>De novo Genome Assembly of the Fungal Plant Pathogen Pyrenophora semeniperda.</title>
        <authorList>
            <person name="Soliai M.M."/>
            <person name="Meyer S.E."/>
            <person name="Udall J.A."/>
            <person name="Elzinga D.E."/>
            <person name="Hermansen R.A."/>
            <person name="Bodily P.M."/>
            <person name="Hart A.A."/>
            <person name="Coleman C.E."/>
        </authorList>
    </citation>
    <scope>NUCLEOTIDE SEQUENCE [LARGE SCALE GENOMIC DNA]</scope>
    <source>
        <strain evidence="4 5">CCB06</strain>
        <tissue evidence="4">Mycelium</tissue>
    </source>
</reference>